<keyword evidence="1" id="KW-0472">Membrane</keyword>
<protein>
    <recommendedName>
        <fullName evidence="4">ABC transporter permease</fullName>
    </recommendedName>
</protein>
<evidence type="ECO:0000313" key="3">
    <source>
        <dbReference type="Proteomes" id="UP000826651"/>
    </source>
</evidence>
<accession>A0ABS7SH72</accession>
<dbReference type="Proteomes" id="UP000826651">
    <property type="component" value="Unassembled WGS sequence"/>
</dbReference>
<comment type="caution">
    <text evidence="2">The sequence shown here is derived from an EMBL/GenBank/DDBJ whole genome shotgun (WGS) entry which is preliminary data.</text>
</comment>
<reference evidence="2 3" key="1">
    <citation type="submission" date="2021-04" db="EMBL/GenBank/DDBJ databases">
        <title>Ruania sp. nov., isolated from sandy soil of mangrove forest.</title>
        <authorList>
            <person name="Ge X."/>
            <person name="Huang R."/>
            <person name="Liu W."/>
        </authorList>
    </citation>
    <scope>NUCLEOTIDE SEQUENCE [LARGE SCALE GENOMIC DNA]</scope>
    <source>
        <strain evidence="2 3">N2-46</strain>
    </source>
</reference>
<feature type="transmembrane region" description="Helical" evidence="1">
    <location>
        <begin position="314"/>
        <end position="340"/>
    </location>
</feature>
<feature type="transmembrane region" description="Helical" evidence="1">
    <location>
        <begin position="20"/>
        <end position="39"/>
    </location>
</feature>
<gene>
    <name evidence="2" type="ORF">KCQ71_26455</name>
</gene>
<keyword evidence="1" id="KW-0812">Transmembrane</keyword>
<keyword evidence="1" id="KW-1133">Transmembrane helix</keyword>
<feature type="transmembrane region" description="Helical" evidence="1">
    <location>
        <begin position="278"/>
        <end position="302"/>
    </location>
</feature>
<evidence type="ECO:0008006" key="4">
    <source>
        <dbReference type="Google" id="ProtNLM"/>
    </source>
</evidence>
<sequence>MWRPDQLLGEARRNLGPAHLGLGILLTAVLTGVLGYTVIAAQQALQQEQDRHAAGSHVWIATPVEAERPLDGAACTNLGGWPGVAATGGVAASANEPVYAFAGGRSPVPLVGLTPGALQVFAPAAPAGTVTLGADLYALGSAAPNQWLLDSGGNRALRPTIVITSAPVGLLTSSVTTTVLADTPISACWIRMQPGAVQSGADVLGFAYPSDRAFIAPFLGDAAGVLTPLQQWRAAMSVQPWALGAAIIALAVLLLTWTRRAEIAVYRTFGTSRASVAAIIAGELAMIAIPAAAAAILLLAITTAARWGELPNQVLAIALTQAVAATVTGLAVSTAAALLFTRGDITQALRDR</sequence>
<organism evidence="2 3">
    <name type="scientific">Occultella gossypii</name>
    <dbReference type="NCBI Taxonomy" id="2800820"/>
    <lineage>
        <taxon>Bacteria</taxon>
        <taxon>Bacillati</taxon>
        <taxon>Actinomycetota</taxon>
        <taxon>Actinomycetes</taxon>
        <taxon>Micrococcales</taxon>
        <taxon>Ruaniaceae</taxon>
        <taxon>Occultella</taxon>
    </lineage>
</organism>
<name>A0ABS7SH72_9MICO</name>
<evidence type="ECO:0000256" key="1">
    <source>
        <dbReference type="SAM" id="Phobius"/>
    </source>
</evidence>
<dbReference type="RefSeq" id="WP_223411685.1">
    <property type="nucleotide sequence ID" value="NZ_JAGSHT010000034.1"/>
</dbReference>
<evidence type="ECO:0000313" key="2">
    <source>
        <dbReference type="EMBL" id="MBZ2199711.1"/>
    </source>
</evidence>
<proteinExistence type="predicted"/>
<feature type="transmembrane region" description="Helical" evidence="1">
    <location>
        <begin position="238"/>
        <end position="257"/>
    </location>
</feature>
<dbReference type="EMBL" id="JAGSHT010000034">
    <property type="protein sequence ID" value="MBZ2199711.1"/>
    <property type="molecule type" value="Genomic_DNA"/>
</dbReference>
<keyword evidence="3" id="KW-1185">Reference proteome</keyword>